<accession>A0ABR7G634</accession>
<reference evidence="1 2" key="1">
    <citation type="submission" date="2020-08" db="EMBL/GenBank/DDBJ databases">
        <title>Genome public.</title>
        <authorList>
            <person name="Liu C."/>
            <person name="Sun Q."/>
        </authorList>
    </citation>
    <scope>NUCLEOTIDE SEQUENCE [LARGE SCALE GENOMIC DNA]</scope>
    <source>
        <strain evidence="1 2">NSJ-13</strain>
    </source>
</reference>
<keyword evidence="2" id="KW-1185">Reference proteome</keyword>
<dbReference type="NCBIfam" id="TIGR03172">
    <property type="entry name" value="selenium cofactor biosynthesis protein YqeC"/>
    <property type="match status" value="1"/>
</dbReference>
<dbReference type="EMBL" id="JACOPE010000001">
    <property type="protein sequence ID" value="MBC5682894.1"/>
    <property type="molecule type" value="Genomic_DNA"/>
</dbReference>
<dbReference type="Pfam" id="PF19842">
    <property type="entry name" value="YqeC"/>
    <property type="match status" value="1"/>
</dbReference>
<gene>
    <name evidence="1" type="primary">yqeC</name>
    <name evidence="1" type="ORF">H8S40_04820</name>
</gene>
<dbReference type="InterPro" id="IPR017587">
    <property type="entry name" value="YqeC"/>
</dbReference>
<proteinExistence type="predicted"/>
<sequence>MILQYNLGNLQKVNNYREAFQLVGMPSQVVSFVGGGGKTTTIRRLAKTYWEEEIPVVVTTTTHMRYEDVPYMLLEESIEKLIELLDVYGKCVVGNATDRKTADGTSKFCSTSESFFEEICQEMERRGGVVLVEADGAKELPCKVPEEWEPVIPKQTTQVVAVYGLDAIGKTFAETCFRAELAAELLHKKIEDKVTTDDIVCLAVSELGSRKSVGNKKLHLLLNKADSDERIAYALQICKKIDTMSEKPENILITGYDLYESR</sequence>
<evidence type="ECO:0000313" key="2">
    <source>
        <dbReference type="Proteomes" id="UP000631576"/>
    </source>
</evidence>
<dbReference type="Proteomes" id="UP000631576">
    <property type="component" value="Unassembled WGS sequence"/>
</dbReference>
<dbReference type="RefSeq" id="WP_186864700.1">
    <property type="nucleotide sequence ID" value="NZ_JACOPE010000001.1"/>
</dbReference>
<protein>
    <submittedName>
        <fullName evidence="1">Selenium-dependent hydroxylase accessory protein YqeC</fullName>
    </submittedName>
</protein>
<evidence type="ECO:0000313" key="1">
    <source>
        <dbReference type="EMBL" id="MBC5682894.1"/>
    </source>
</evidence>
<name>A0ABR7G634_9FIRM</name>
<comment type="caution">
    <text evidence="1">The sequence shown here is derived from an EMBL/GenBank/DDBJ whole genome shotgun (WGS) entry which is preliminary data.</text>
</comment>
<organism evidence="1 2">
    <name type="scientific">Ruminococcus hominis</name>
    <dbReference type="NCBI Taxonomy" id="2763065"/>
    <lineage>
        <taxon>Bacteria</taxon>
        <taxon>Bacillati</taxon>
        <taxon>Bacillota</taxon>
        <taxon>Clostridia</taxon>
        <taxon>Eubacteriales</taxon>
        <taxon>Oscillospiraceae</taxon>
        <taxon>Ruminococcus</taxon>
    </lineage>
</organism>